<dbReference type="InterPro" id="IPR020301">
    <property type="entry name" value="Mrx7"/>
</dbReference>
<keyword evidence="3" id="KW-1185">Reference proteome</keyword>
<gene>
    <name evidence="2" type="ORF">LTR78_008738</name>
</gene>
<accession>A0AAE0WGW1</accession>
<evidence type="ECO:0000313" key="2">
    <source>
        <dbReference type="EMBL" id="KAK3671460.1"/>
    </source>
</evidence>
<evidence type="ECO:0000256" key="1">
    <source>
        <dbReference type="SAM" id="MobiDB-lite"/>
    </source>
</evidence>
<name>A0AAE0WGW1_9PEZI</name>
<dbReference type="EMBL" id="JAUTXT010000043">
    <property type="protein sequence ID" value="KAK3671460.1"/>
    <property type="molecule type" value="Genomic_DNA"/>
</dbReference>
<reference evidence="2" key="1">
    <citation type="submission" date="2023-07" db="EMBL/GenBank/DDBJ databases">
        <title>Black Yeasts Isolated from many extreme environments.</title>
        <authorList>
            <person name="Coleine C."/>
            <person name="Stajich J.E."/>
            <person name="Selbmann L."/>
        </authorList>
    </citation>
    <scope>NUCLEOTIDE SEQUENCE</scope>
    <source>
        <strain evidence="2">CCFEE 5485</strain>
    </source>
</reference>
<evidence type="ECO:0000313" key="3">
    <source>
        <dbReference type="Proteomes" id="UP001274830"/>
    </source>
</evidence>
<feature type="region of interest" description="Disordered" evidence="1">
    <location>
        <begin position="71"/>
        <end position="99"/>
    </location>
</feature>
<proteinExistence type="predicted"/>
<dbReference type="AlphaFoldDB" id="A0AAE0WGW1"/>
<dbReference type="Pfam" id="PF10906">
    <property type="entry name" value="Mrx7"/>
    <property type="match status" value="1"/>
</dbReference>
<organism evidence="2 3">
    <name type="scientific">Recurvomyces mirabilis</name>
    <dbReference type="NCBI Taxonomy" id="574656"/>
    <lineage>
        <taxon>Eukaryota</taxon>
        <taxon>Fungi</taxon>
        <taxon>Dikarya</taxon>
        <taxon>Ascomycota</taxon>
        <taxon>Pezizomycotina</taxon>
        <taxon>Dothideomycetes</taxon>
        <taxon>Dothideomycetidae</taxon>
        <taxon>Mycosphaerellales</taxon>
        <taxon>Teratosphaeriaceae</taxon>
        <taxon>Recurvomyces</taxon>
    </lineage>
</organism>
<protein>
    <submittedName>
        <fullName evidence="2">Uncharacterized protein</fullName>
    </submittedName>
</protein>
<dbReference type="Proteomes" id="UP001274830">
    <property type="component" value="Unassembled WGS sequence"/>
</dbReference>
<sequence>MAPWLRVLEAYMVQALLHSPTFHRQVEKVAKNVHRIRHGIPPEEMGGTKIDQPGQSGLVGHFFEEIKTQLGNETKSINGGSGQAGVNMDSRAMGHGGVKSQVERKAAYVDEMNAEAAWKDAQQSATQPPKQGFLNEYTDALRQQMGGGNKKP</sequence>
<comment type="caution">
    <text evidence="2">The sequence shown here is derived from an EMBL/GenBank/DDBJ whole genome shotgun (WGS) entry which is preliminary data.</text>
</comment>